<accession>A0A284SB68</accession>
<name>A0A284SB68_ARMOS</name>
<dbReference type="AlphaFoldDB" id="A0A284SB68"/>
<dbReference type="EMBL" id="FUEG01000056">
    <property type="protein sequence ID" value="SJL18251.1"/>
    <property type="molecule type" value="Genomic_DNA"/>
</dbReference>
<protein>
    <submittedName>
        <fullName evidence="1">Uncharacterized protein</fullName>
    </submittedName>
</protein>
<reference evidence="2" key="1">
    <citation type="journal article" date="2017" name="Nat. Ecol. Evol.">
        <title>Genome expansion and lineage-specific genetic innovations in the forest pathogenic fungi Armillaria.</title>
        <authorList>
            <person name="Sipos G."/>
            <person name="Prasanna A.N."/>
            <person name="Walter M.C."/>
            <person name="O'Connor E."/>
            <person name="Balint B."/>
            <person name="Krizsan K."/>
            <person name="Kiss B."/>
            <person name="Hess J."/>
            <person name="Varga T."/>
            <person name="Slot J."/>
            <person name="Riley R."/>
            <person name="Boka B."/>
            <person name="Rigling D."/>
            <person name="Barry K."/>
            <person name="Lee J."/>
            <person name="Mihaltcheva S."/>
            <person name="LaButti K."/>
            <person name="Lipzen A."/>
            <person name="Waldron R."/>
            <person name="Moloney N.M."/>
            <person name="Sperisen C."/>
            <person name="Kredics L."/>
            <person name="Vagvoelgyi C."/>
            <person name="Patrignani A."/>
            <person name="Fitzpatrick D."/>
            <person name="Nagy I."/>
            <person name="Doyle S."/>
            <person name="Anderson J.B."/>
            <person name="Grigoriev I.V."/>
            <person name="Gueldener U."/>
            <person name="Muensterkoetter M."/>
            <person name="Nagy L.G."/>
        </authorList>
    </citation>
    <scope>NUCLEOTIDE SEQUENCE [LARGE SCALE GENOMIC DNA]</scope>
    <source>
        <strain evidence="2">C18/9</strain>
    </source>
</reference>
<evidence type="ECO:0000313" key="1">
    <source>
        <dbReference type="EMBL" id="SJL18251.1"/>
    </source>
</evidence>
<gene>
    <name evidence="1" type="ORF">ARMOST_21833</name>
</gene>
<proteinExistence type="predicted"/>
<keyword evidence="2" id="KW-1185">Reference proteome</keyword>
<evidence type="ECO:0000313" key="2">
    <source>
        <dbReference type="Proteomes" id="UP000219338"/>
    </source>
</evidence>
<dbReference type="Proteomes" id="UP000219338">
    <property type="component" value="Unassembled WGS sequence"/>
</dbReference>
<organism evidence="1 2">
    <name type="scientific">Armillaria ostoyae</name>
    <name type="common">Armillaria root rot fungus</name>
    <dbReference type="NCBI Taxonomy" id="47428"/>
    <lineage>
        <taxon>Eukaryota</taxon>
        <taxon>Fungi</taxon>
        <taxon>Dikarya</taxon>
        <taxon>Basidiomycota</taxon>
        <taxon>Agaricomycotina</taxon>
        <taxon>Agaricomycetes</taxon>
        <taxon>Agaricomycetidae</taxon>
        <taxon>Agaricales</taxon>
        <taxon>Marasmiineae</taxon>
        <taxon>Physalacriaceae</taxon>
        <taxon>Armillaria</taxon>
    </lineage>
</organism>
<sequence>MLDVSYRKYRARHRIQDTRLSQASMSSSMGEAWMFFFFFCRVAPKCRIPLRIHWNIYAPESNTTDKDNLQNYCSSTLLLTLRFPVTIDIACWPEYVPARFPQHYLPITKWITFHCRFACLYTRHSYPRWPVDGGSAVITYAMKPARNSCWEMKGGVEHWHEKGSAPTLQRIGSLRSSKDTRDLNRILQRVSHSLRPSNSPPRLYPHPYWHHSQPAIDRTQVQAH</sequence>